<accession>F0YI15</accession>
<dbReference type="KEGG" id="aaf:AURANDRAFT_72272"/>
<dbReference type="GeneID" id="20228628"/>
<dbReference type="eggNOG" id="KOG1938">
    <property type="taxonomic scope" value="Eukaryota"/>
</dbReference>
<dbReference type="EMBL" id="GL833143">
    <property type="protein sequence ID" value="EGB05246.1"/>
    <property type="molecule type" value="Genomic_DNA"/>
</dbReference>
<sequence>MAFNQSVGPLVCCAVSAEVDRICRKNGGLGFCELLSEFASLSSGGEPSAQSQLTFRSATKHFTLSGGLRVRFVGARSARLMPLDRADASLRSAVAHQQGEAVDLSASFSGKSQTVRGDVGGNRPRGAWFARWRMALEASLRHGEYDGFDCPAVLVLVASSSEPAGVAAALEELGSPHHLASGLTDGHFDERATPRHVLVLHDVIEGLGDARAALSAARASLPSIVGGAPTIARLLNINSLAPGATPIDVRYPRRSARDPSHSVRFPCLDAADMAELRRFTSELVHGGVVPAIERRVASLFANVNSSRKGVRNVLKSWLRRPREAASALSGSGTTGAVETGDGIVTGVRYRFDTVEAQIRLLADTTFSMRDYETALSMYRLARDDFKSAVTVSGRPLTAVVSMFKCASGDAKVLWRDAISAIDAATAALVAAADEARTAEARSESGDYRAAGRRATVAARMLTRAALVAADCRNDEGDGLAPRAKRRSKGGRSCAEAAADALVHAVECYVASKEAYAASYDASTRRDQSESVTTTARVRGWARIDEHVEHALGRQLETLGHHALALRCTLTLLGSARAPAERHAQLLSGFIAACVARPDALKHAAAALRRDLPKMVFCGGGESSDRVNAAIESWDCDHARSPGTLESLIVVGLPLPVIVHDAVIVRTTDEIIEGVGEGGRGLGVAWARDLRTRLNIEKRAVDMFEAQSRQSMQPGAQLRARCVDAQLAAEAAAERRGISIFELAESGSSDAGLKTRLWAEHSLDSPHDPGHFEARRTTWPRWVARGEVIDVNVLVVFRNAFAVPVELSDVHLVCTLEQGIDFARRSSSLTHNSDAAQRSWSSSQSRTTQTQPQQDCDPFLAQLTAATDSYDADPFSSSPYIVEHVHVTLPPGGGGLGGALVRLRCGVSALNGTLRVVGVRWKLGGKIWGAAAFVRRGPRLRRTREERASRIRAPDASLAVHVVGDLPRVVARIRGLGDNSIPPAWDNSSAPPRPSSFAALHGEVRRGILELANIGRAPASDMLVRCNLPWIAVGGEIGINSPKGNVSVTHSALGASGLSWRAIDVRGNPMVLGRGESASLPVLFRAQGAGGKHQLQFLVQYAPLGPKFEPEVPRGWPPFQDGDLEAGDAANRSSMSRDPHAIDLPPLSRRVTLCIDITVLPSLTLETLKVIPKFNRPNAHHLSMTLANYYCADGGVSSALGRALKVTHVHALGDGTWQLHDALSPHGLLEPAHDTSPERCPSMDGQPTHTQVPVSSAPLDIRVDWQEQLALHYTLLARRTTCTAWSAGSDINVDLFKVEHAASRFEDDLLRARDAQLIDNARATPRTIQAIRREARSKDIDTGPTRTREGDAAAKAKGGASRLACAALEAALPRSAIALVVAWASSDENSSECHAPPQVCGQHHVLSVPIGETLASRVKEVPGCTWPCCPISLALDFTVVHIEDIGNGRATVSVTAIVANTLMLDGTGTDLAVEVSCIDDVMGDVYWCGQTKSRFPKLTVGASPRVILLEASIARAGVFDLGALLAIKAVMLPVDPSSTSDGTRIPPKICDALSGGLTFIFKNQFLLTVEDSSSRYFPVGLLASPHPLGSPKSAPCALPVRGTCGEPATILARRRVPEIAALGCCQGGNRARSSRVVAGNSPWLFWV</sequence>
<dbReference type="InterPro" id="IPR024420">
    <property type="entry name" value="TRAPP_III_complex_Trs85"/>
</dbReference>
<feature type="region of interest" description="Disordered" evidence="1">
    <location>
        <begin position="832"/>
        <end position="854"/>
    </location>
</feature>
<reference evidence="2 3" key="1">
    <citation type="journal article" date="2011" name="Proc. Natl. Acad. Sci. U.S.A.">
        <title>Niche of harmful alga Aureococcus anophagefferens revealed through ecogenomics.</title>
        <authorList>
            <person name="Gobler C.J."/>
            <person name="Berry D.L."/>
            <person name="Dyhrman S.T."/>
            <person name="Wilhelm S.W."/>
            <person name="Salamov A."/>
            <person name="Lobanov A.V."/>
            <person name="Zhang Y."/>
            <person name="Collier J.L."/>
            <person name="Wurch L.L."/>
            <person name="Kustka A.B."/>
            <person name="Dill B.D."/>
            <person name="Shah M."/>
            <person name="VerBerkmoes N.C."/>
            <person name="Kuo A."/>
            <person name="Terry A."/>
            <person name="Pangilinan J."/>
            <person name="Lindquist E.A."/>
            <person name="Lucas S."/>
            <person name="Paulsen I.T."/>
            <person name="Hattenrath-Lehmann T.K."/>
            <person name="Talmage S.C."/>
            <person name="Walker E.A."/>
            <person name="Koch F."/>
            <person name="Burson A.M."/>
            <person name="Marcoval M.A."/>
            <person name="Tang Y.Z."/>
            <person name="Lecleir G.R."/>
            <person name="Coyne K.J."/>
            <person name="Berg G.M."/>
            <person name="Bertrand E.M."/>
            <person name="Saito M.A."/>
            <person name="Gladyshev V.N."/>
            <person name="Grigoriev I.V."/>
        </authorList>
    </citation>
    <scope>NUCLEOTIDE SEQUENCE [LARGE SCALE GENOMIC DNA]</scope>
    <source>
        <strain evidence="3">CCMP 1984</strain>
    </source>
</reference>
<feature type="region of interest" description="Disordered" evidence="1">
    <location>
        <begin position="1114"/>
        <end position="1140"/>
    </location>
</feature>
<feature type="compositionally biased region" description="Low complexity" evidence="1">
    <location>
        <begin position="832"/>
        <end position="853"/>
    </location>
</feature>
<dbReference type="RefSeq" id="XP_009040147.1">
    <property type="nucleotide sequence ID" value="XM_009041899.1"/>
</dbReference>
<dbReference type="InParanoid" id="F0YI15"/>
<dbReference type="OrthoDB" id="437922at2759"/>
<dbReference type="Proteomes" id="UP000002729">
    <property type="component" value="Unassembled WGS sequence"/>
</dbReference>
<evidence type="ECO:0000313" key="3">
    <source>
        <dbReference type="Proteomes" id="UP000002729"/>
    </source>
</evidence>
<dbReference type="GO" id="GO:1990072">
    <property type="term" value="C:TRAPPIII protein complex"/>
    <property type="evidence" value="ECO:0007669"/>
    <property type="project" value="TreeGrafter"/>
</dbReference>
<dbReference type="Pfam" id="PF12739">
    <property type="entry name" value="TRAPPC-Trs85"/>
    <property type="match status" value="1"/>
</dbReference>
<dbReference type="PANTHER" id="PTHR12975:SF6">
    <property type="entry name" value="TRAFFICKING PROTEIN PARTICLE COMPLEX SUBUNIT 8"/>
    <property type="match status" value="1"/>
</dbReference>
<organism evidence="3">
    <name type="scientific">Aureococcus anophagefferens</name>
    <name type="common">Harmful bloom alga</name>
    <dbReference type="NCBI Taxonomy" id="44056"/>
    <lineage>
        <taxon>Eukaryota</taxon>
        <taxon>Sar</taxon>
        <taxon>Stramenopiles</taxon>
        <taxon>Ochrophyta</taxon>
        <taxon>Pelagophyceae</taxon>
        <taxon>Pelagomonadales</taxon>
        <taxon>Pelagomonadaceae</taxon>
        <taxon>Aureococcus</taxon>
    </lineage>
</organism>
<evidence type="ECO:0000256" key="1">
    <source>
        <dbReference type="SAM" id="MobiDB-lite"/>
    </source>
</evidence>
<proteinExistence type="predicted"/>
<evidence type="ECO:0000313" key="2">
    <source>
        <dbReference type="EMBL" id="EGB05246.1"/>
    </source>
</evidence>
<gene>
    <name evidence="2" type="ORF">AURANDRAFT_72272</name>
</gene>
<keyword evidence="3" id="KW-1185">Reference proteome</keyword>
<name>F0YI15_AURAN</name>
<dbReference type="PANTHER" id="PTHR12975">
    <property type="entry name" value="TRANSPORT PROTEIN TRAPP"/>
    <property type="match status" value="1"/>
</dbReference>
<protein>
    <submittedName>
        <fullName evidence="2">Uncharacterized protein</fullName>
    </submittedName>
</protein>
<feature type="region of interest" description="Disordered" evidence="1">
    <location>
        <begin position="1231"/>
        <end position="1251"/>
    </location>
</feature>